<feature type="transmembrane region" description="Helical" evidence="4">
    <location>
        <begin position="43"/>
        <end position="71"/>
    </location>
</feature>
<keyword evidence="4" id="KW-1133">Transmembrane helix</keyword>
<evidence type="ECO:0000313" key="5">
    <source>
        <dbReference type="EMBL" id="PMP67102.1"/>
    </source>
</evidence>
<protein>
    <recommendedName>
        <fullName evidence="7">Glycosyltransferase 2-like domain-containing protein</fullName>
    </recommendedName>
</protein>
<dbReference type="Gene3D" id="3.90.550.10">
    <property type="entry name" value="Spore Coat Polysaccharide Biosynthesis Protein SpsA, Chain A"/>
    <property type="match status" value="1"/>
</dbReference>
<dbReference type="PANTHER" id="PTHR43630:SF1">
    <property type="entry name" value="POLY-BETA-1,6-N-ACETYL-D-GLUCOSAMINE SYNTHASE"/>
    <property type="match status" value="1"/>
</dbReference>
<keyword evidence="4" id="KW-0812">Transmembrane</keyword>
<dbReference type="SUPFAM" id="SSF53448">
    <property type="entry name" value="Nucleotide-diphospho-sugar transferases"/>
    <property type="match status" value="1"/>
</dbReference>
<dbReference type="GO" id="GO:0016757">
    <property type="term" value="F:glycosyltransferase activity"/>
    <property type="evidence" value="ECO:0007669"/>
    <property type="project" value="UniProtKB-KW"/>
</dbReference>
<evidence type="ECO:0000256" key="1">
    <source>
        <dbReference type="ARBA" id="ARBA00006739"/>
    </source>
</evidence>
<dbReference type="Pfam" id="PF13641">
    <property type="entry name" value="Glyco_tranf_2_3"/>
    <property type="match status" value="1"/>
</dbReference>
<feature type="transmembrane region" description="Helical" evidence="4">
    <location>
        <begin position="367"/>
        <end position="388"/>
    </location>
</feature>
<dbReference type="Proteomes" id="UP000237040">
    <property type="component" value="Unassembled WGS sequence"/>
</dbReference>
<name>A0A2J6WE02_9BACT</name>
<keyword evidence="3" id="KW-0808">Transferase</keyword>
<evidence type="ECO:0008006" key="7">
    <source>
        <dbReference type="Google" id="ProtNLM"/>
    </source>
</evidence>
<evidence type="ECO:0000256" key="2">
    <source>
        <dbReference type="ARBA" id="ARBA00022676"/>
    </source>
</evidence>
<accession>A0A2J6WE02</accession>
<evidence type="ECO:0000256" key="3">
    <source>
        <dbReference type="ARBA" id="ARBA00022679"/>
    </source>
</evidence>
<feature type="transmembrane region" description="Helical" evidence="4">
    <location>
        <begin position="226"/>
        <end position="244"/>
    </location>
</feature>
<keyword evidence="4" id="KW-0472">Membrane</keyword>
<dbReference type="EMBL" id="PNIL01000056">
    <property type="protein sequence ID" value="PMP67102.1"/>
    <property type="molecule type" value="Genomic_DNA"/>
</dbReference>
<organism evidence="5 6">
    <name type="scientific">Caldisericum exile</name>
    <dbReference type="NCBI Taxonomy" id="693075"/>
    <lineage>
        <taxon>Bacteria</taxon>
        <taxon>Pseudomonadati</taxon>
        <taxon>Caldisericota/Cryosericota group</taxon>
        <taxon>Caldisericota</taxon>
        <taxon>Caldisericia</taxon>
        <taxon>Caldisericales</taxon>
        <taxon>Caldisericaceae</taxon>
        <taxon>Caldisericum</taxon>
    </lineage>
</organism>
<comment type="caution">
    <text evidence="5">The sequence shown here is derived from an EMBL/GenBank/DDBJ whole genome shotgun (WGS) entry which is preliminary data.</text>
</comment>
<evidence type="ECO:0000313" key="6">
    <source>
        <dbReference type="Proteomes" id="UP000237040"/>
    </source>
</evidence>
<sequence length="408" mass="47866">MEHLENWLLLLRTYTEVHFRHLEVPLYVFNNEVSYPPLVRYYIFFYIINAINLLSTITFVGLILLVIIGLLKKRPVPIEKYTPEKIVSIVTAHNEEESIGVVLDSLFDANFDEVYLVADACTDRTVEIAREKGVNVIELDKHSKSKALNEAIPIIVDKVGEKSFYMFFDAGNYVPKDFLFRAIPFIKSYPIIQFRTRNANFKTWVSRMFVIMSAFFFKIQEALNNIGLSAILSGFGWGAYGFVLKEYPYSCKSITDDFEYSLKVRYNIAYVSSVSVYDEKPEDFITSFKQRLRWIRGYFYEMFFDIRSFKYKPYFLFLPLSFLLWVISIVVLLANFHIITVVSSFVINSILFFFTLDNNDLNMVKFYDVLVFFFFNLTNLLVIFIALFTCRNTKWFRTPHKGIIATKV</sequence>
<keyword evidence="2" id="KW-0328">Glycosyltransferase</keyword>
<evidence type="ECO:0000256" key="4">
    <source>
        <dbReference type="SAM" id="Phobius"/>
    </source>
</evidence>
<feature type="transmembrane region" description="Helical" evidence="4">
    <location>
        <begin position="314"/>
        <end position="347"/>
    </location>
</feature>
<reference evidence="5 6" key="1">
    <citation type="submission" date="2018-01" db="EMBL/GenBank/DDBJ databases">
        <title>Metagenomic assembled genomes from two thermal pools in the Uzon Caldera, Kamchatka, Russia.</title>
        <authorList>
            <person name="Wilkins L."/>
            <person name="Ettinger C."/>
        </authorList>
    </citation>
    <scope>NUCLEOTIDE SEQUENCE [LARGE SCALE GENOMIC DNA]</scope>
    <source>
        <strain evidence="5">ZAV-07</strain>
    </source>
</reference>
<comment type="similarity">
    <text evidence="1">Belongs to the glycosyltransferase 2 family.</text>
</comment>
<proteinExistence type="inferred from homology"/>
<dbReference type="PANTHER" id="PTHR43630">
    <property type="entry name" value="POLY-BETA-1,6-N-ACETYL-D-GLUCOSAMINE SYNTHASE"/>
    <property type="match status" value="1"/>
</dbReference>
<dbReference type="AlphaFoldDB" id="A0A2J6WE02"/>
<dbReference type="InterPro" id="IPR029044">
    <property type="entry name" value="Nucleotide-diphossugar_trans"/>
</dbReference>
<gene>
    <name evidence="5" type="ORF">C0189_03840</name>
</gene>